<dbReference type="InterPro" id="IPR041195">
    <property type="entry name" value="Rnh202_N"/>
</dbReference>
<dbReference type="PANTHER" id="PTHR13383:SF11">
    <property type="entry name" value="RIBONUCLEASE H2 SUBUNIT B"/>
    <property type="match status" value="1"/>
</dbReference>
<dbReference type="AlphaFoldDB" id="A0A1B0EYV7"/>
<dbReference type="VEuPathDB" id="VectorBase:PPAPM1_002624"/>
<reference evidence="2" key="1">
    <citation type="submission" date="2022-08" db="UniProtKB">
        <authorList>
            <consortium name="EnsemblMetazoa"/>
        </authorList>
    </citation>
    <scope>IDENTIFICATION</scope>
    <source>
        <strain evidence="2">Israel</strain>
    </source>
</reference>
<sequence>MSATFISPDATNETEDAMNYLTYAFSIVSDYISEDLSGLLKKKLGIEDKVAASVKRKSSKTLQDTTGKKVKKENDENAFAETDLVKDKAPEVKLTTKEKALAKAATGTKNCEGGETFSGCLVKSWAGGEDGCSTVNRLLPTLVEKLAPASVFYLLLLRENKPKEWLKTFQQLGFSGSIIKERKIRGEYLYILKIVRCNSINRSIGCDFPEESSTLKASNYIVSGDGKSIRELLQFCQPHRSWFIDESIQADGNVYLTTQIDPLFLILPYLVESCSEMASPLDSFLVDQDFPDIFRLQKIVTEKQMDRVRNFRSF</sequence>
<dbReference type="Pfam" id="PF17745">
    <property type="entry name" value="Ydr279_N"/>
    <property type="match status" value="1"/>
</dbReference>
<dbReference type="Gene3D" id="3.40.50.150">
    <property type="entry name" value="Vaccinia Virus protein VP39"/>
    <property type="match status" value="1"/>
</dbReference>
<feature type="domain" description="Rnh202 triple barrel" evidence="1">
    <location>
        <begin position="212"/>
        <end position="261"/>
    </location>
</feature>
<dbReference type="VEuPathDB" id="VectorBase:PPAI008754"/>
<protein>
    <recommendedName>
        <fullName evidence="1">Rnh202 triple barrel domain-containing protein</fullName>
    </recommendedName>
</protein>
<dbReference type="Gene3D" id="2.20.25.530">
    <property type="match status" value="1"/>
</dbReference>
<dbReference type="VEuPathDB" id="VectorBase:PPAPM1_004727"/>
<evidence type="ECO:0000259" key="1">
    <source>
        <dbReference type="Pfam" id="PF17745"/>
    </source>
</evidence>
<keyword evidence="3" id="KW-1185">Reference proteome</keyword>
<dbReference type="Gene3D" id="1.10.20.120">
    <property type="match status" value="1"/>
</dbReference>
<dbReference type="GO" id="GO:0005654">
    <property type="term" value="C:nucleoplasm"/>
    <property type="evidence" value="ECO:0007669"/>
    <property type="project" value="TreeGrafter"/>
</dbReference>
<dbReference type="GO" id="GO:0006401">
    <property type="term" value="P:RNA catabolic process"/>
    <property type="evidence" value="ECO:0007669"/>
    <property type="project" value="TreeGrafter"/>
</dbReference>
<dbReference type="EMBL" id="AJVK01035504">
    <property type="status" value="NOT_ANNOTATED_CDS"/>
    <property type="molecule type" value="Genomic_DNA"/>
</dbReference>
<organism evidence="2 3">
    <name type="scientific">Phlebotomus papatasi</name>
    <name type="common">Sandfly</name>
    <dbReference type="NCBI Taxonomy" id="29031"/>
    <lineage>
        <taxon>Eukaryota</taxon>
        <taxon>Metazoa</taxon>
        <taxon>Ecdysozoa</taxon>
        <taxon>Arthropoda</taxon>
        <taxon>Hexapoda</taxon>
        <taxon>Insecta</taxon>
        <taxon>Pterygota</taxon>
        <taxon>Neoptera</taxon>
        <taxon>Endopterygota</taxon>
        <taxon>Diptera</taxon>
        <taxon>Nematocera</taxon>
        <taxon>Psychodoidea</taxon>
        <taxon>Psychodidae</taxon>
        <taxon>Phlebotomus</taxon>
        <taxon>Phlebotomus</taxon>
    </lineage>
</organism>
<evidence type="ECO:0000313" key="2">
    <source>
        <dbReference type="EnsemblMetazoa" id="PPAI008754-PA"/>
    </source>
</evidence>
<dbReference type="InterPro" id="IPR029063">
    <property type="entry name" value="SAM-dependent_MTases_sf"/>
</dbReference>
<dbReference type="Proteomes" id="UP000092462">
    <property type="component" value="Unassembled WGS sequence"/>
</dbReference>
<accession>A0A1B0EYV7</accession>
<evidence type="ECO:0000313" key="3">
    <source>
        <dbReference type="Proteomes" id="UP000092462"/>
    </source>
</evidence>
<dbReference type="InterPro" id="IPR040456">
    <property type="entry name" value="RNase_H2_suB"/>
</dbReference>
<dbReference type="EnsemblMetazoa" id="PPAI008754-RA">
    <property type="protein sequence ID" value="PPAI008754-PA"/>
    <property type="gene ID" value="PPAI008754"/>
</dbReference>
<dbReference type="GO" id="GO:0032299">
    <property type="term" value="C:ribonuclease H2 complex"/>
    <property type="evidence" value="ECO:0007669"/>
    <property type="project" value="InterPro"/>
</dbReference>
<proteinExistence type="predicted"/>
<dbReference type="PANTHER" id="PTHR13383">
    <property type="entry name" value="RIBONUCLEASE H2 SUBUNIT B"/>
    <property type="match status" value="1"/>
</dbReference>
<name>A0A1B0EYV7_PHLPP</name>